<feature type="transmembrane region" description="Helical" evidence="1">
    <location>
        <begin position="123"/>
        <end position="140"/>
    </location>
</feature>
<evidence type="ECO:0000313" key="3">
    <source>
        <dbReference type="Proteomes" id="UP000785679"/>
    </source>
</evidence>
<dbReference type="AlphaFoldDB" id="A0A8J8NX79"/>
<keyword evidence="1" id="KW-0812">Transmembrane</keyword>
<accession>A0A8J8NX79</accession>
<evidence type="ECO:0000256" key="1">
    <source>
        <dbReference type="SAM" id="Phobius"/>
    </source>
</evidence>
<keyword evidence="3" id="KW-1185">Reference proteome</keyword>
<reference evidence="2" key="1">
    <citation type="submission" date="2019-06" db="EMBL/GenBank/DDBJ databases">
        <authorList>
            <person name="Zheng W."/>
        </authorList>
    </citation>
    <scope>NUCLEOTIDE SEQUENCE</scope>
    <source>
        <strain evidence="2">QDHG01</strain>
    </source>
</reference>
<dbReference type="Proteomes" id="UP000785679">
    <property type="component" value="Unassembled WGS sequence"/>
</dbReference>
<protein>
    <submittedName>
        <fullName evidence="2">Uncharacterized protein</fullName>
    </submittedName>
</protein>
<keyword evidence="1" id="KW-0472">Membrane</keyword>
<gene>
    <name evidence="2" type="ORF">FGO68_gene9094</name>
</gene>
<dbReference type="EMBL" id="RRYP01005719">
    <property type="protein sequence ID" value="TNV81804.1"/>
    <property type="molecule type" value="Genomic_DNA"/>
</dbReference>
<feature type="transmembrane region" description="Helical" evidence="1">
    <location>
        <begin position="90"/>
        <end position="111"/>
    </location>
</feature>
<sequence>MLAFRAMDFCHYLYDLFLCQVFDLFFFIDLGLIINWSGSAYSVQIYWLIVQVRYNLRCLNLLRYIVLLIERFHFVKGLTLTHSFESSSNILQNIFAFLFILLITSSSIQLFQDRKQLSQCLKFFTVFSTSGHFYLTSFFFGRMAGYAFYSSISSLITSSTHVNSLSLLSAFLTSLQIPSNSFQTRTPRGSGIDRMVIICGGPYPLSI</sequence>
<name>A0A8J8NX79_HALGN</name>
<feature type="transmembrane region" description="Helical" evidence="1">
    <location>
        <begin position="12"/>
        <end position="34"/>
    </location>
</feature>
<organism evidence="2 3">
    <name type="scientific">Halteria grandinella</name>
    <dbReference type="NCBI Taxonomy" id="5974"/>
    <lineage>
        <taxon>Eukaryota</taxon>
        <taxon>Sar</taxon>
        <taxon>Alveolata</taxon>
        <taxon>Ciliophora</taxon>
        <taxon>Intramacronucleata</taxon>
        <taxon>Spirotrichea</taxon>
        <taxon>Stichotrichia</taxon>
        <taxon>Sporadotrichida</taxon>
        <taxon>Halteriidae</taxon>
        <taxon>Halteria</taxon>
    </lineage>
</organism>
<evidence type="ECO:0000313" key="2">
    <source>
        <dbReference type="EMBL" id="TNV81804.1"/>
    </source>
</evidence>
<keyword evidence="1" id="KW-1133">Transmembrane helix</keyword>
<proteinExistence type="predicted"/>
<comment type="caution">
    <text evidence="2">The sequence shown here is derived from an EMBL/GenBank/DDBJ whole genome shotgun (WGS) entry which is preliminary data.</text>
</comment>